<protein>
    <recommendedName>
        <fullName evidence="3">Helix-turn-helix domain-containing protein</fullName>
    </recommendedName>
</protein>
<keyword evidence="2" id="KW-1185">Reference proteome</keyword>
<evidence type="ECO:0000313" key="2">
    <source>
        <dbReference type="Proteomes" id="UP000184476"/>
    </source>
</evidence>
<dbReference type="Proteomes" id="UP000184476">
    <property type="component" value="Unassembled WGS sequence"/>
</dbReference>
<dbReference type="GO" id="GO:0003677">
    <property type="term" value="F:DNA binding"/>
    <property type="evidence" value="ECO:0007669"/>
    <property type="project" value="InterPro"/>
</dbReference>
<evidence type="ECO:0000313" key="1">
    <source>
        <dbReference type="EMBL" id="SHE37625.1"/>
    </source>
</evidence>
<dbReference type="Gene3D" id="1.10.260.40">
    <property type="entry name" value="lambda repressor-like DNA-binding domains"/>
    <property type="match status" value="1"/>
</dbReference>
<dbReference type="InterPro" id="IPR010982">
    <property type="entry name" value="Lambda_DNA-bd_dom_sf"/>
</dbReference>
<sequence length="43" mass="5007">MYKWTPEFGAILRKKRKEQGIKMEDLADEQISTSTISNSATRF</sequence>
<reference evidence="1 2" key="1">
    <citation type="submission" date="2016-11" db="EMBL/GenBank/DDBJ databases">
        <authorList>
            <person name="Jaros S."/>
            <person name="Januszkiewicz K."/>
            <person name="Wedrychowicz H."/>
        </authorList>
    </citation>
    <scope>NUCLEOTIDE SEQUENCE [LARGE SCALE GENOMIC DNA]</scope>
    <source>
        <strain evidence="1 2">DSM 44666</strain>
    </source>
</reference>
<dbReference type="AlphaFoldDB" id="A0A1M4SZK8"/>
<dbReference type="CDD" id="cd00093">
    <property type="entry name" value="HTH_XRE"/>
    <property type="match status" value="1"/>
</dbReference>
<evidence type="ECO:0008006" key="3">
    <source>
        <dbReference type="Google" id="ProtNLM"/>
    </source>
</evidence>
<proteinExistence type="predicted"/>
<dbReference type="InterPro" id="IPR001387">
    <property type="entry name" value="Cro/C1-type_HTH"/>
</dbReference>
<name>A0A1M4SZK8_9BACL</name>
<accession>A0A1M4SZK8</accession>
<dbReference type="RefSeq" id="WP_281248154.1">
    <property type="nucleotide sequence ID" value="NZ_FQVL01000001.1"/>
</dbReference>
<gene>
    <name evidence="1" type="ORF">SAMN05444392_101225</name>
</gene>
<organism evidence="1 2">
    <name type="scientific">Seinonella peptonophila</name>
    <dbReference type="NCBI Taxonomy" id="112248"/>
    <lineage>
        <taxon>Bacteria</taxon>
        <taxon>Bacillati</taxon>
        <taxon>Bacillota</taxon>
        <taxon>Bacilli</taxon>
        <taxon>Bacillales</taxon>
        <taxon>Thermoactinomycetaceae</taxon>
        <taxon>Seinonella</taxon>
    </lineage>
</organism>
<dbReference type="SUPFAM" id="SSF47413">
    <property type="entry name" value="lambda repressor-like DNA-binding domains"/>
    <property type="match status" value="1"/>
</dbReference>
<dbReference type="EMBL" id="FQVL01000001">
    <property type="protein sequence ID" value="SHE37625.1"/>
    <property type="molecule type" value="Genomic_DNA"/>
</dbReference>